<name>A0ABU5DEL0_9BURK</name>
<keyword evidence="2" id="KW-1185">Reference proteome</keyword>
<dbReference type="PROSITE" id="PS51257">
    <property type="entry name" value="PROKAR_LIPOPROTEIN"/>
    <property type="match status" value="1"/>
</dbReference>
<dbReference type="Proteomes" id="UP001285263">
    <property type="component" value="Unassembled WGS sequence"/>
</dbReference>
<dbReference type="RefSeq" id="WP_320422625.1">
    <property type="nucleotide sequence ID" value="NZ_JAXCLA010000003.1"/>
</dbReference>
<reference evidence="1 2" key="1">
    <citation type="submission" date="2023-11" db="EMBL/GenBank/DDBJ databases">
        <title>Paucibacter sp. nov., isolated from fresh soil in Korea.</title>
        <authorList>
            <person name="Le N.T.T."/>
        </authorList>
    </citation>
    <scope>NUCLEOTIDE SEQUENCE [LARGE SCALE GENOMIC DNA]</scope>
    <source>
        <strain evidence="1 2">R3-3</strain>
    </source>
</reference>
<comment type="caution">
    <text evidence="1">The sequence shown here is derived from an EMBL/GenBank/DDBJ whole genome shotgun (WGS) entry which is preliminary data.</text>
</comment>
<accession>A0ABU5DEL0</accession>
<protein>
    <submittedName>
        <fullName evidence="1">Uncharacterized protein</fullName>
    </submittedName>
</protein>
<organism evidence="1 2">
    <name type="scientific">Roseateles agri</name>
    <dbReference type="NCBI Taxonomy" id="3098619"/>
    <lineage>
        <taxon>Bacteria</taxon>
        <taxon>Pseudomonadati</taxon>
        <taxon>Pseudomonadota</taxon>
        <taxon>Betaproteobacteria</taxon>
        <taxon>Burkholderiales</taxon>
        <taxon>Sphaerotilaceae</taxon>
        <taxon>Roseateles</taxon>
    </lineage>
</organism>
<gene>
    <name evidence="1" type="ORF">SNE35_09350</name>
</gene>
<evidence type="ECO:0000313" key="1">
    <source>
        <dbReference type="EMBL" id="MDY0744713.1"/>
    </source>
</evidence>
<evidence type="ECO:0000313" key="2">
    <source>
        <dbReference type="Proteomes" id="UP001285263"/>
    </source>
</evidence>
<proteinExistence type="predicted"/>
<dbReference type="EMBL" id="JAXCLA010000003">
    <property type="protein sequence ID" value="MDY0744713.1"/>
    <property type="molecule type" value="Genomic_DNA"/>
</dbReference>
<sequence length="125" mass="12626">MKARSRLATAALSSALLLGGCGGGSDIDDPLLPLILITDVALTLAAGHSAFLLGGDTIGGAPVLLFSNITFELTDTLPNGVTVNNGYISIGSSARTGTTTIRFRICDIDHPGNCASGKIVLTVNG</sequence>